<dbReference type="PANTHER" id="PTHR15048">
    <property type="entry name" value="STARCH-BINDING DOMAIN-CONTAINING PROTEIN 1"/>
    <property type="match status" value="1"/>
</dbReference>
<evidence type="ECO:0000313" key="3">
    <source>
        <dbReference type="EMBL" id="WOH02023.1"/>
    </source>
</evidence>
<dbReference type="SUPFAM" id="SSF49452">
    <property type="entry name" value="Starch-binding domain-like"/>
    <property type="match status" value="1"/>
</dbReference>
<dbReference type="STRING" id="79200.A0A164Z7I2"/>
<dbReference type="InterPro" id="IPR002044">
    <property type="entry name" value="CBM20"/>
</dbReference>
<dbReference type="Pfam" id="PF00686">
    <property type="entry name" value="CBM_20"/>
    <property type="match status" value="1"/>
</dbReference>
<accession>A0A164Z7I2</accession>
<dbReference type="PROSITE" id="PS51166">
    <property type="entry name" value="CBM20"/>
    <property type="match status" value="1"/>
</dbReference>
<dbReference type="PANTHER" id="PTHR15048:SF0">
    <property type="entry name" value="STARCH-BINDING DOMAIN-CONTAINING PROTEIN 1"/>
    <property type="match status" value="1"/>
</dbReference>
<organism evidence="2">
    <name type="scientific">Daucus carota subsp. sativus</name>
    <name type="common">Carrot</name>
    <dbReference type="NCBI Taxonomy" id="79200"/>
    <lineage>
        <taxon>Eukaryota</taxon>
        <taxon>Viridiplantae</taxon>
        <taxon>Streptophyta</taxon>
        <taxon>Embryophyta</taxon>
        <taxon>Tracheophyta</taxon>
        <taxon>Spermatophyta</taxon>
        <taxon>Magnoliopsida</taxon>
        <taxon>eudicotyledons</taxon>
        <taxon>Gunneridae</taxon>
        <taxon>Pentapetalae</taxon>
        <taxon>asterids</taxon>
        <taxon>campanulids</taxon>
        <taxon>Apiales</taxon>
        <taxon>Apiaceae</taxon>
        <taxon>Apioideae</taxon>
        <taxon>Scandiceae</taxon>
        <taxon>Daucinae</taxon>
        <taxon>Daucus</taxon>
        <taxon>Daucus sect. Daucus</taxon>
    </lineage>
</organism>
<gene>
    <name evidence="2" type="ORF">DCAR_018710</name>
    <name evidence="3" type="ORF">DCAR_0521410</name>
</gene>
<proteinExistence type="predicted"/>
<name>A0A164Z7I2_DAUCS</name>
<dbReference type="GO" id="GO:2001070">
    <property type="term" value="F:starch binding"/>
    <property type="evidence" value="ECO:0007669"/>
    <property type="project" value="InterPro"/>
</dbReference>
<dbReference type="Proteomes" id="UP000077755">
    <property type="component" value="Chromosome 5"/>
</dbReference>
<dbReference type="InterPro" id="IPR013783">
    <property type="entry name" value="Ig-like_fold"/>
</dbReference>
<evidence type="ECO:0000259" key="1">
    <source>
        <dbReference type="PROSITE" id="PS51166"/>
    </source>
</evidence>
<dbReference type="Gene3D" id="2.60.40.10">
    <property type="entry name" value="Immunoglobulins"/>
    <property type="match status" value="1"/>
</dbReference>
<dbReference type="GO" id="GO:0016020">
    <property type="term" value="C:membrane"/>
    <property type="evidence" value="ECO:0007669"/>
    <property type="project" value="TreeGrafter"/>
</dbReference>
<dbReference type="Gramene" id="KZM95468">
    <property type="protein sequence ID" value="KZM95468"/>
    <property type="gene ID" value="DCAR_018710"/>
</dbReference>
<dbReference type="EMBL" id="CP093347">
    <property type="protein sequence ID" value="WOH02023.1"/>
    <property type="molecule type" value="Genomic_DNA"/>
</dbReference>
<evidence type="ECO:0000313" key="4">
    <source>
        <dbReference type="Proteomes" id="UP000077755"/>
    </source>
</evidence>
<dbReference type="CDD" id="cd05467">
    <property type="entry name" value="CBM20"/>
    <property type="match status" value="1"/>
</dbReference>
<feature type="domain" description="CBM20" evidence="1">
    <location>
        <begin position="17"/>
        <end position="120"/>
    </location>
</feature>
<dbReference type="AlphaFoldDB" id="A0A164Z7I2"/>
<reference evidence="3" key="2">
    <citation type="submission" date="2022-03" db="EMBL/GenBank/DDBJ databases">
        <title>Draft title - Genomic analysis of global carrot germplasm unveils the trajectory of domestication and the origin of high carotenoid orange carrot.</title>
        <authorList>
            <person name="Iorizzo M."/>
            <person name="Ellison S."/>
            <person name="Senalik D."/>
            <person name="Macko-Podgorni A."/>
            <person name="Grzebelus D."/>
            <person name="Bostan H."/>
            <person name="Rolling W."/>
            <person name="Curaba J."/>
            <person name="Simon P."/>
        </authorList>
    </citation>
    <scope>NUCLEOTIDE SEQUENCE</scope>
    <source>
        <tissue evidence="3">Leaf</tissue>
    </source>
</reference>
<dbReference type="InterPro" id="IPR013784">
    <property type="entry name" value="Carb-bd-like_fold"/>
</dbReference>
<dbReference type="SMART" id="SM01065">
    <property type="entry name" value="CBM_2"/>
    <property type="match status" value="1"/>
</dbReference>
<evidence type="ECO:0000313" key="2">
    <source>
        <dbReference type="EMBL" id="KZM95468.1"/>
    </source>
</evidence>
<dbReference type="EMBL" id="LNRQ01000005">
    <property type="protein sequence ID" value="KZM95468.1"/>
    <property type="molecule type" value="Genomic_DNA"/>
</dbReference>
<reference evidence="2" key="1">
    <citation type="journal article" date="2016" name="Nat. Genet.">
        <title>A high-quality carrot genome assembly provides new insights into carotenoid accumulation and asterid genome evolution.</title>
        <authorList>
            <person name="Iorizzo M."/>
            <person name="Ellison S."/>
            <person name="Senalik D."/>
            <person name="Zeng P."/>
            <person name="Satapoomin P."/>
            <person name="Huang J."/>
            <person name="Bowman M."/>
            <person name="Iovene M."/>
            <person name="Sanseverino W."/>
            <person name="Cavagnaro P."/>
            <person name="Yildiz M."/>
            <person name="Macko-Podgorni A."/>
            <person name="Moranska E."/>
            <person name="Grzebelus E."/>
            <person name="Grzebelus D."/>
            <person name="Ashrafi H."/>
            <person name="Zheng Z."/>
            <person name="Cheng S."/>
            <person name="Spooner D."/>
            <person name="Van Deynze A."/>
            <person name="Simon P."/>
        </authorList>
    </citation>
    <scope>NUCLEOTIDE SEQUENCE [LARGE SCALE GENOMIC DNA]</scope>
    <source>
        <tissue evidence="2">Leaf</tissue>
    </source>
</reference>
<keyword evidence="4" id="KW-1185">Reference proteome</keyword>
<sequence>MKLDLQDEEETKASDMTNQSKTVRVRFQLQRECAFGQQFHIVGDDPVLGQWDPSGAVPFNWSDGHVWTTTELDVPIEKCIRFKIILKEGPENIIWQPGPDRILQTWETEKTLTICEDWDSADCQKISDEESTFKQIEESIINAEEITEPNKEVHIDESNTIPGRGLVTDVKESPVALSDEDISRLMLGPNGGKMNVEDSKLTTDESLSAKGLPLLVPGLEPLPTTLPEEKLMNEVDNKIFADATMEAENIKELNIPELKSEQVIDIDYQEQHQHVEVENPRFAEDEGERNSKSYDLVLENNDRWGLSSLQKLFANFLFE</sequence>
<protein>
    <recommendedName>
        <fullName evidence="1">CBM20 domain-containing protein</fullName>
    </recommendedName>
</protein>